<protein>
    <submittedName>
        <fullName evidence="1">Uncharacterized protein</fullName>
    </submittedName>
</protein>
<sequence>MADNFDFLDAASDGTALQTRDRRAVRIDRVAAGEGLIFGEVPMHGACCWRADGRYKEAPFGAPGPLDLVPPAAGNAAAQPRASLKDALEDGEGRPFCCD</sequence>
<dbReference type="RefSeq" id="WP_151178820.1">
    <property type="nucleotide sequence ID" value="NZ_CP042906.1"/>
</dbReference>
<evidence type="ECO:0000313" key="1">
    <source>
        <dbReference type="EMBL" id="QEX18691.1"/>
    </source>
</evidence>
<keyword evidence="2" id="KW-1185">Reference proteome</keyword>
<accession>A0A5J6MN98</accession>
<dbReference type="KEGG" id="htq:FRZ44_40010"/>
<evidence type="ECO:0000313" key="2">
    <source>
        <dbReference type="Proteomes" id="UP000326202"/>
    </source>
</evidence>
<proteinExistence type="predicted"/>
<dbReference type="AlphaFoldDB" id="A0A5J6MN98"/>
<organism evidence="1 2">
    <name type="scientific">Hypericibacter terrae</name>
    <dbReference type="NCBI Taxonomy" id="2602015"/>
    <lineage>
        <taxon>Bacteria</taxon>
        <taxon>Pseudomonadati</taxon>
        <taxon>Pseudomonadota</taxon>
        <taxon>Alphaproteobacteria</taxon>
        <taxon>Rhodospirillales</taxon>
        <taxon>Dongiaceae</taxon>
        <taxon>Hypericibacter</taxon>
    </lineage>
</organism>
<reference evidence="1 2" key="1">
    <citation type="submission" date="2019-08" db="EMBL/GenBank/DDBJ databases">
        <title>Hyperibacter terrae gen. nov., sp. nov. and Hyperibacter viscosus sp. nov., two new members in the family Rhodospirillaceae isolated from the rhizosphere of Hypericum perforatum.</title>
        <authorList>
            <person name="Noviana Z."/>
        </authorList>
    </citation>
    <scope>NUCLEOTIDE SEQUENCE [LARGE SCALE GENOMIC DNA]</scope>
    <source>
        <strain evidence="1 2">R5913</strain>
    </source>
</reference>
<dbReference type="EMBL" id="CP042906">
    <property type="protein sequence ID" value="QEX18691.1"/>
    <property type="molecule type" value="Genomic_DNA"/>
</dbReference>
<dbReference type="Proteomes" id="UP000326202">
    <property type="component" value="Chromosome"/>
</dbReference>
<name>A0A5J6MN98_9PROT</name>
<dbReference type="OrthoDB" id="7361373at2"/>
<gene>
    <name evidence="1" type="ORF">FRZ44_40010</name>
</gene>